<evidence type="ECO:0000256" key="5">
    <source>
        <dbReference type="ARBA" id="ARBA00023002"/>
    </source>
</evidence>
<keyword evidence="5" id="KW-0560">Oxidoreductase</keyword>
<dbReference type="AlphaFoldDB" id="A0A078M275"/>
<evidence type="ECO:0000256" key="7">
    <source>
        <dbReference type="ARBA" id="ARBA00031758"/>
    </source>
</evidence>
<dbReference type="PRINTS" id="PR00081">
    <property type="entry name" value="GDHRDH"/>
</dbReference>
<dbReference type="HOGENOM" id="CLU_010194_1_2_9"/>
<dbReference type="InterPro" id="IPR002347">
    <property type="entry name" value="SDR_fam"/>
</dbReference>
<dbReference type="GO" id="GO:0008206">
    <property type="term" value="P:bile acid metabolic process"/>
    <property type="evidence" value="ECO:0007669"/>
    <property type="project" value="UniProtKB-ARBA"/>
</dbReference>
<dbReference type="PANTHER" id="PTHR42879:SF6">
    <property type="entry name" value="NADPH-DEPENDENT REDUCTASE BACG"/>
    <property type="match status" value="1"/>
</dbReference>
<dbReference type="PRINTS" id="PR00080">
    <property type="entry name" value="SDRFAMILY"/>
</dbReference>
<evidence type="ECO:0000313" key="10">
    <source>
        <dbReference type="Proteomes" id="UP000044136"/>
    </source>
</evidence>
<evidence type="ECO:0000256" key="4">
    <source>
        <dbReference type="ARBA" id="ARBA00016110"/>
    </source>
</evidence>
<dbReference type="Pfam" id="PF13561">
    <property type="entry name" value="adh_short_C2"/>
    <property type="match status" value="1"/>
</dbReference>
<keyword evidence="10" id="KW-1185">Reference proteome</keyword>
<dbReference type="FunFam" id="3.40.50.720:FF:000084">
    <property type="entry name" value="Short-chain dehydrogenase reductase"/>
    <property type="match status" value="1"/>
</dbReference>
<reference evidence="9 10" key="1">
    <citation type="submission" date="2014-07" db="EMBL/GenBank/DDBJ databases">
        <authorList>
            <person name="Urmite Genomes Urmite Genomes"/>
        </authorList>
    </citation>
    <scope>NUCLEOTIDE SEQUENCE [LARGE SCALE GENOMIC DNA]</scope>
    <source>
        <strain evidence="9 10">13MG44_air</strain>
    </source>
</reference>
<dbReference type="SUPFAM" id="SSF51735">
    <property type="entry name" value="NAD(P)-binding Rossmann-fold domains"/>
    <property type="match status" value="1"/>
</dbReference>
<organism evidence="9 10">
    <name type="scientific">Jeotgalicoccus saudimassiliensis</name>
    <dbReference type="NCBI Taxonomy" id="1461582"/>
    <lineage>
        <taxon>Bacteria</taxon>
        <taxon>Bacillati</taxon>
        <taxon>Bacillota</taxon>
        <taxon>Bacilli</taxon>
        <taxon>Bacillales</taxon>
        <taxon>Staphylococcaceae</taxon>
        <taxon>Jeotgalicoccus</taxon>
    </lineage>
</organism>
<proteinExistence type="inferred from homology"/>
<protein>
    <recommendedName>
        <fullName evidence="4">Diacetyl reductase [(S)-acetoin forming]</fullName>
        <ecNumber evidence="3">1.1.1.304</ecNumber>
    </recommendedName>
    <alternativeName>
        <fullName evidence="6">Acetoin(diacetyl) reductase</fullName>
    </alternativeName>
    <alternativeName>
        <fullName evidence="7">Meso-2,3-butanediol dehydrogenase</fullName>
    </alternativeName>
</protein>
<dbReference type="EC" id="1.1.1.304" evidence="3"/>
<comment type="function">
    <text evidence="1">Catalyzes the irreversible reduction of 2,3-butanediol to (S)-acetoin in the presence of NADH.</text>
</comment>
<gene>
    <name evidence="9" type="primary">fadH</name>
    <name evidence="9" type="ORF">BN1048_00050</name>
</gene>
<comment type="catalytic activity">
    <reaction evidence="8">
        <text>(S)-acetoin + NAD(+) = diacetyl + NADH + H(+)</text>
        <dbReference type="Rhea" id="RHEA:27286"/>
        <dbReference type="ChEBI" id="CHEBI:15378"/>
        <dbReference type="ChEBI" id="CHEBI:15687"/>
        <dbReference type="ChEBI" id="CHEBI:16583"/>
        <dbReference type="ChEBI" id="CHEBI:57540"/>
        <dbReference type="ChEBI" id="CHEBI:57945"/>
        <dbReference type="EC" id="1.1.1.304"/>
    </reaction>
</comment>
<dbReference type="GO" id="GO:0052588">
    <property type="term" value="F:diacetyl reductase ((S)-acetoin forming) (NAD+) activity"/>
    <property type="evidence" value="ECO:0007669"/>
    <property type="project" value="UniProtKB-EC"/>
</dbReference>
<dbReference type="Gene3D" id="3.40.50.720">
    <property type="entry name" value="NAD(P)-binding Rossmann-like Domain"/>
    <property type="match status" value="1"/>
</dbReference>
<dbReference type="Proteomes" id="UP000044136">
    <property type="component" value="Unassembled WGS sequence"/>
</dbReference>
<evidence type="ECO:0000256" key="6">
    <source>
        <dbReference type="ARBA" id="ARBA00029989"/>
    </source>
</evidence>
<dbReference type="InterPro" id="IPR036291">
    <property type="entry name" value="NAD(P)-bd_dom_sf"/>
</dbReference>
<dbReference type="InterPro" id="IPR050259">
    <property type="entry name" value="SDR"/>
</dbReference>
<dbReference type="STRING" id="1461582.BN1048_00050"/>
<dbReference type="EMBL" id="CCSE01000001">
    <property type="protein sequence ID" value="CDZ98931.1"/>
    <property type="molecule type" value="Genomic_DNA"/>
</dbReference>
<evidence type="ECO:0000256" key="1">
    <source>
        <dbReference type="ARBA" id="ARBA00003200"/>
    </source>
</evidence>
<sequence>MSELMDFGYKGKVAVITGSSKGIGRETALQMVKLGAKVLLVARGEDALKEAVSEISAFGEADYIAQDITESGAAEAIVEAAVQKFGRLDVLVNNAGSSFAKSFEDVEVAGWEEDIDLKVMAAVKMSKAALPHLKKQGGAILNLTAVMGKTPQANSLPTTVSRSAGLALTKAMSKDLGKHNIRVNAVCIGLIRSDQIEKRWQKQAPELSWEEFSVKSGGNIPLGRIGDTAEAANVITFLCSDLASYVSGTAVNIDGGSGHAW</sequence>
<evidence type="ECO:0000256" key="8">
    <source>
        <dbReference type="ARBA" id="ARBA00047315"/>
    </source>
</evidence>
<evidence type="ECO:0000256" key="2">
    <source>
        <dbReference type="ARBA" id="ARBA00006484"/>
    </source>
</evidence>
<evidence type="ECO:0000313" key="9">
    <source>
        <dbReference type="EMBL" id="CDZ98931.1"/>
    </source>
</evidence>
<dbReference type="eggNOG" id="COG1028">
    <property type="taxonomic scope" value="Bacteria"/>
</dbReference>
<name>A0A078M275_9STAP</name>
<dbReference type="PANTHER" id="PTHR42879">
    <property type="entry name" value="3-OXOACYL-(ACYL-CARRIER-PROTEIN) REDUCTASE"/>
    <property type="match status" value="1"/>
</dbReference>
<evidence type="ECO:0000256" key="3">
    <source>
        <dbReference type="ARBA" id="ARBA00012848"/>
    </source>
</evidence>
<accession>A0A078M275</accession>
<comment type="similarity">
    <text evidence="2">Belongs to the short-chain dehydrogenases/reductases (SDR) family.</text>
</comment>